<dbReference type="RefSeq" id="XP_001422338.1">
    <property type="nucleotide sequence ID" value="XM_001422301.1"/>
</dbReference>
<name>A4SA84_OSTLU</name>
<dbReference type="KEGG" id="olu:OSTLU_25783"/>
<dbReference type="Gramene" id="ABP00655">
    <property type="protein sequence ID" value="ABP00655"/>
    <property type="gene ID" value="OSTLU_25783"/>
</dbReference>
<sequence>MVRRGVAIAIVGVAAVVVALGTGLGIGLRDDDATPAPAPAPTPTTVSGLSGAAKTNALKAALTPRKVTMIPSEGVSTTSSGSSRIDGRSLVEVTPLEVSSFSSTSDYATAPPAETFVDAVSTEIFQIPNMVLCYVASVNWTANLNTGPYIAEIDPFHCDNSDGDRIKGKVTYRWVVNATGPDIDDASDTRDFKTNVWVALSDTPEMPNIDTEMIVKRDDVAIKSDKILVKNFTFTYQSPTGSTASQRIKGVVRRECETTDADSDCTATGVTWWEEVTRGSNSFTAGAKSRAENDITKASFQTIDFDNGSTQAGQLVTTATLVKTKAYGQSFCDELENRSFFGERYGAYDSNGAKVNLQSYVHLQATGSDGKTYNADLHYPGNLYISDYDYISDTALSTAEKTIAQTAFTDGNVVEEIVDWDDPILNVNKRLKVSRGVLYKFTATVRSASDYQGATITGWFWDDTNAAEVEVKFRYDSDANALVLSSKRTWNGGSLNTNSITTPRALTMADIDNQIIRCWGSIFGRGSASLLNLTHFKVSDAQTVPPGSLSSHLALTCGERCIDQTKLSSASSHDSQFYGSPNGYNDARSTYKKYVFDKDTGSLKEDVSGTLGAEVVMDPTNSFFDSGEVHMVLFEATPANLDTLSCTATTDVCEEPNKLDVHYEWSSSNWEGMAWLEDPSDSASKKFMDAPLQLQGKIPTDAVLLRSPSGTDYSGVNLNVRYEGGWLGDAPFICFNPMTGSRAAPEVDQYGNEECDDNNGYHRRPDVLIPDGTTFKQPSTGDRYVLKLESGVEMLAPADASACSGMSYDTSITVPTAADYTAFTMPTKPSMTGLSVKGTDKVS</sequence>
<dbReference type="GeneID" id="5006395"/>
<dbReference type="HOGENOM" id="CLU_338424_0_0_1"/>
<dbReference type="Proteomes" id="UP000001568">
    <property type="component" value="Chromosome 18"/>
</dbReference>
<dbReference type="EMBL" id="CP000598">
    <property type="protein sequence ID" value="ABP00655.1"/>
    <property type="molecule type" value="Genomic_DNA"/>
</dbReference>
<dbReference type="OMA" id="CSEQCAN"/>
<keyword evidence="2" id="KW-1185">Reference proteome</keyword>
<protein>
    <submittedName>
        <fullName evidence="1">Uncharacterized protein</fullName>
    </submittedName>
</protein>
<evidence type="ECO:0000313" key="2">
    <source>
        <dbReference type="Proteomes" id="UP000001568"/>
    </source>
</evidence>
<dbReference type="OrthoDB" id="500008at2759"/>
<organism evidence="1 2">
    <name type="scientific">Ostreococcus lucimarinus (strain CCE9901)</name>
    <dbReference type="NCBI Taxonomy" id="436017"/>
    <lineage>
        <taxon>Eukaryota</taxon>
        <taxon>Viridiplantae</taxon>
        <taxon>Chlorophyta</taxon>
        <taxon>Mamiellophyceae</taxon>
        <taxon>Mamiellales</taxon>
        <taxon>Bathycoccaceae</taxon>
        <taxon>Ostreococcus</taxon>
    </lineage>
</organism>
<gene>
    <name evidence="1" type="ORF">OSTLU_25783</name>
</gene>
<proteinExistence type="predicted"/>
<reference evidence="1 2" key="1">
    <citation type="journal article" date="2007" name="Proc. Natl. Acad. Sci. U.S.A.">
        <title>The tiny eukaryote Ostreococcus provides genomic insights into the paradox of plankton speciation.</title>
        <authorList>
            <person name="Palenik B."/>
            <person name="Grimwood J."/>
            <person name="Aerts A."/>
            <person name="Rouze P."/>
            <person name="Salamov A."/>
            <person name="Putnam N."/>
            <person name="Dupont C."/>
            <person name="Jorgensen R."/>
            <person name="Derelle E."/>
            <person name="Rombauts S."/>
            <person name="Zhou K."/>
            <person name="Otillar R."/>
            <person name="Merchant S.S."/>
            <person name="Podell S."/>
            <person name="Gaasterland T."/>
            <person name="Napoli C."/>
            <person name="Gendler K."/>
            <person name="Manuell A."/>
            <person name="Tai V."/>
            <person name="Vallon O."/>
            <person name="Piganeau G."/>
            <person name="Jancek S."/>
            <person name="Heijde M."/>
            <person name="Jabbari K."/>
            <person name="Bowler C."/>
            <person name="Lohr M."/>
            <person name="Robbens S."/>
            <person name="Werner G."/>
            <person name="Dubchak I."/>
            <person name="Pazour G.J."/>
            <person name="Ren Q."/>
            <person name="Paulsen I."/>
            <person name="Delwiche C."/>
            <person name="Schmutz J."/>
            <person name="Rokhsar D."/>
            <person name="Van de Peer Y."/>
            <person name="Moreau H."/>
            <person name="Grigoriev I.V."/>
        </authorList>
    </citation>
    <scope>NUCLEOTIDE SEQUENCE [LARGE SCALE GENOMIC DNA]</scope>
    <source>
        <strain evidence="1 2">CCE9901</strain>
    </source>
</reference>
<evidence type="ECO:0000313" key="1">
    <source>
        <dbReference type="EMBL" id="ABP00655.1"/>
    </source>
</evidence>
<accession>A4SA84</accession>
<dbReference type="AlphaFoldDB" id="A4SA84"/>